<protein>
    <submittedName>
        <fullName evidence="2">28 kDa Metastriate family member</fullName>
    </submittedName>
</protein>
<accession>A0A131YHJ9</accession>
<feature type="chain" id="PRO_5007285154" evidence="1">
    <location>
        <begin position="27"/>
        <end position="278"/>
    </location>
</feature>
<dbReference type="AlphaFoldDB" id="A0A131YHJ9"/>
<feature type="signal peptide" evidence="1">
    <location>
        <begin position="1"/>
        <end position="26"/>
    </location>
</feature>
<evidence type="ECO:0000256" key="1">
    <source>
        <dbReference type="SAM" id="SignalP"/>
    </source>
</evidence>
<name>A0A131YHJ9_RHIAP</name>
<dbReference type="EMBL" id="GEDV01010539">
    <property type="protein sequence ID" value="JAP78018.1"/>
    <property type="molecule type" value="Transcribed_RNA"/>
</dbReference>
<sequence>MVTLSVLMDTLLVILLSCCCACFAEGDTAPSQKPYIPRQHPKWTDWREALAHALGNKTPQEPEKIGEGVWLHAEVMYNVAFYNESTWWKQQTENHSVTKKDLMKRYFEDLFKELQTYFHNQSIMVNIKVESVSEIDNLIAIYESQKFINATATLINIQNHGMAQGKSNDTVFYLFTWPDNTRNQKRLLDHIRTPGPHRSGVPDVATNGTFCTGETSAALIRHRIGSGIFWATARATTSVFGSSHFMVFPEKDREKMQKTFSQCPSQNEDGQTFDVLQC</sequence>
<keyword evidence="1" id="KW-0732">Signal</keyword>
<evidence type="ECO:0000313" key="2">
    <source>
        <dbReference type="EMBL" id="JAP78018.1"/>
    </source>
</evidence>
<proteinExistence type="predicted"/>
<reference evidence="2" key="1">
    <citation type="journal article" date="2016" name="Ticks Tick Borne Dis.">
        <title>De novo assembly and annotation of the salivary gland transcriptome of Rhipicephalus appendiculatus male and female ticks during blood feeding.</title>
        <authorList>
            <person name="de Castro M.H."/>
            <person name="de Klerk D."/>
            <person name="Pienaar R."/>
            <person name="Latif A.A."/>
            <person name="Rees D.J."/>
            <person name="Mans B.J."/>
        </authorList>
    </citation>
    <scope>NUCLEOTIDE SEQUENCE</scope>
    <source>
        <tissue evidence="2">Salivary glands</tissue>
    </source>
</reference>
<organism evidence="2">
    <name type="scientific">Rhipicephalus appendiculatus</name>
    <name type="common">Brown ear tick</name>
    <dbReference type="NCBI Taxonomy" id="34631"/>
    <lineage>
        <taxon>Eukaryota</taxon>
        <taxon>Metazoa</taxon>
        <taxon>Ecdysozoa</taxon>
        <taxon>Arthropoda</taxon>
        <taxon>Chelicerata</taxon>
        <taxon>Arachnida</taxon>
        <taxon>Acari</taxon>
        <taxon>Parasitiformes</taxon>
        <taxon>Ixodida</taxon>
        <taxon>Ixodoidea</taxon>
        <taxon>Ixodidae</taxon>
        <taxon>Rhipicephalinae</taxon>
        <taxon>Rhipicephalus</taxon>
        <taxon>Rhipicephalus</taxon>
    </lineage>
</organism>